<protein>
    <submittedName>
        <fullName evidence="2">RelA/SpoT</fullName>
    </submittedName>
</protein>
<dbReference type="AlphaFoldDB" id="A0A0H2XMW9"/>
<dbReference type="GO" id="GO:0015969">
    <property type="term" value="P:guanosine tetraphosphate metabolic process"/>
    <property type="evidence" value="ECO:0007669"/>
    <property type="project" value="InterPro"/>
</dbReference>
<dbReference type="PANTHER" id="PTHR47837:SF1">
    <property type="entry name" value="GTP PYROPHOSPHOKINASE YJBM"/>
    <property type="match status" value="1"/>
</dbReference>
<dbReference type="InterPro" id="IPR007685">
    <property type="entry name" value="RelA_SpoT"/>
</dbReference>
<organism evidence="2">
    <name type="scientific">Burkholderia orbicola (strain AU 1054)</name>
    <dbReference type="NCBI Taxonomy" id="331271"/>
    <lineage>
        <taxon>Bacteria</taxon>
        <taxon>Pseudomonadati</taxon>
        <taxon>Pseudomonadota</taxon>
        <taxon>Betaproteobacteria</taxon>
        <taxon>Burkholderiales</taxon>
        <taxon>Burkholderiaceae</taxon>
        <taxon>Burkholderia</taxon>
        <taxon>Burkholderia cepacia complex</taxon>
        <taxon>Burkholderia orbicola</taxon>
    </lineage>
</organism>
<evidence type="ECO:0000313" key="2">
    <source>
        <dbReference type="EMBL" id="ABF75749.1"/>
    </source>
</evidence>
<accession>A0A0H2XMW9</accession>
<dbReference type="SMART" id="SM00954">
    <property type="entry name" value="RelA_SpoT"/>
    <property type="match status" value="1"/>
</dbReference>
<dbReference type="Pfam" id="PF04607">
    <property type="entry name" value="RelA_SpoT"/>
    <property type="match status" value="1"/>
</dbReference>
<dbReference type="InterPro" id="IPR043519">
    <property type="entry name" value="NT_sf"/>
</dbReference>
<proteinExistence type="predicted"/>
<dbReference type="SUPFAM" id="SSF81301">
    <property type="entry name" value="Nucleotidyltransferase"/>
    <property type="match status" value="1"/>
</dbReference>
<dbReference type="CDD" id="cd05399">
    <property type="entry name" value="NT_Rel-Spo_like"/>
    <property type="match status" value="1"/>
</dbReference>
<dbReference type="InterPro" id="IPR052366">
    <property type="entry name" value="GTP_Pyrophosphokinase"/>
</dbReference>
<name>A0A0H2XMW9_BURO1</name>
<gene>
    <name evidence="2" type="ordered locus">Bcen_0840</name>
</gene>
<dbReference type="EMBL" id="CP000378">
    <property type="protein sequence ID" value="ABF75749.1"/>
    <property type="molecule type" value="Genomic_DNA"/>
</dbReference>
<dbReference type="PANTHER" id="PTHR47837">
    <property type="entry name" value="GTP PYROPHOSPHOKINASE YJBM"/>
    <property type="match status" value="1"/>
</dbReference>
<reference evidence="2" key="1">
    <citation type="submission" date="2006-05" db="EMBL/GenBank/DDBJ databases">
        <title>Complete sequence of chromosome 1 of Burkholderia cenocepacia AU 1054.</title>
        <authorList>
            <consortium name="US DOE Joint Genome Institute"/>
            <person name="Copeland A."/>
            <person name="Lucas S."/>
            <person name="Lapidus A."/>
            <person name="Barry K."/>
            <person name="Detter J.C."/>
            <person name="Glavina del Rio T."/>
            <person name="Hammon N."/>
            <person name="Israni S."/>
            <person name="Dalin E."/>
            <person name="Tice H."/>
            <person name="Pitluck S."/>
            <person name="Chain P."/>
            <person name="Malfatti S."/>
            <person name="Shin M."/>
            <person name="Vergez L."/>
            <person name="Schmutz J."/>
            <person name="Larimer F."/>
            <person name="Land M."/>
            <person name="Hauser L."/>
            <person name="Kyrpides N."/>
            <person name="Lykidis A."/>
            <person name="LiPuma J.J."/>
            <person name="Konstantinidis K."/>
            <person name="Tiedje J.M."/>
            <person name="Richardson P."/>
        </authorList>
    </citation>
    <scope>NUCLEOTIDE SEQUENCE [LARGE SCALE GENOMIC DNA]</scope>
    <source>
        <strain evidence="2">AU 1054</strain>
    </source>
</reference>
<dbReference type="Gene3D" id="3.30.460.10">
    <property type="entry name" value="Beta Polymerase, domain 2"/>
    <property type="match status" value="1"/>
</dbReference>
<dbReference type="HOGENOM" id="CLU_648411_0_0_4"/>
<feature type="domain" description="RelA/SpoT" evidence="1">
    <location>
        <begin position="65"/>
        <end position="179"/>
    </location>
</feature>
<sequence length="423" mass="49280">MYSKTKVDRAGLALAKDKYRDENEYFELEEVFDEYRKAHLQPLSETTLELQHLLSNYGAQYYIAQRLKRKPQIIRKLNRLSVRLTQLQDIGGCRIIVQKNSDVDRIHKYLIDKVNSQNVFTIDRTTDYRDLGRDYTGYRSLHVILKRGGVHLELQIRSRIQHYWSESIERTSVIYGYHLKEGEGDERVIGYFKNLSDVFYEIEAGREPSIDKRLKVDELRGECEQLIEQSDRYKVFDSFVNEDIIKTLTEKESKNSGGLNNWILVFDWNAGAFVSWDIVSRNPNDAVETYIEYEKMFPVESGYEVVLVGSSEVATVRQTHSHYFGIESYHNILESLDTSIVGFSRKIDIDIGARQILSTLHRRRFWGKKTVSVDTLSNHFCKSVLTFESSLRSLQERQLVQVSSLNGGISLNIHKKSEIEQYV</sequence>
<evidence type="ECO:0000259" key="1">
    <source>
        <dbReference type="SMART" id="SM00954"/>
    </source>
</evidence>